<protein>
    <submittedName>
        <fullName evidence="4">Long-chain acyl-CoA synthetase</fullName>
    </submittedName>
</protein>
<evidence type="ECO:0000313" key="5">
    <source>
        <dbReference type="Proteomes" id="UP000255423"/>
    </source>
</evidence>
<reference evidence="4 5" key="1">
    <citation type="submission" date="2017-08" db="EMBL/GenBank/DDBJ databases">
        <authorList>
            <person name="de Groot N.N."/>
        </authorList>
    </citation>
    <scope>NUCLEOTIDE SEQUENCE [LARGE SCALE GENOMIC DNA]</scope>
    <source>
        <strain evidence="4 5">HM2</strain>
    </source>
</reference>
<name>A0A380RWX0_FIBSU</name>
<dbReference type="Gene3D" id="3.40.50.12780">
    <property type="entry name" value="N-terminal domain of ligase-like"/>
    <property type="match status" value="1"/>
</dbReference>
<dbReference type="Pfam" id="PF00501">
    <property type="entry name" value="AMP-binding"/>
    <property type="match status" value="1"/>
</dbReference>
<dbReference type="EMBL" id="UHJL01000001">
    <property type="protein sequence ID" value="SUQ19904.1"/>
    <property type="molecule type" value="Genomic_DNA"/>
</dbReference>
<dbReference type="PANTHER" id="PTHR43272">
    <property type="entry name" value="LONG-CHAIN-FATTY-ACID--COA LIGASE"/>
    <property type="match status" value="1"/>
</dbReference>
<dbReference type="InterPro" id="IPR042099">
    <property type="entry name" value="ANL_N_sf"/>
</dbReference>
<dbReference type="Proteomes" id="UP000255423">
    <property type="component" value="Unassembled WGS sequence"/>
</dbReference>
<keyword evidence="2" id="KW-0067">ATP-binding</keyword>
<dbReference type="CDD" id="cd05907">
    <property type="entry name" value="VL_LC_FACS_like"/>
    <property type="match status" value="1"/>
</dbReference>
<evidence type="ECO:0000259" key="3">
    <source>
        <dbReference type="Pfam" id="PF00501"/>
    </source>
</evidence>
<dbReference type="Pfam" id="PF23562">
    <property type="entry name" value="AMP-binding_C_3"/>
    <property type="match status" value="1"/>
</dbReference>
<sequence>MSYCKIECYFKSMESLEFTSLPSMFFANCDRADFKGWYHRKDGEWIHYSRETLKRNTMALALALNSLGLKEKESVGIIAPSSPNWIIIDIAVQLNHARVVPLFPNISSENFAYQSIDSNIKILIINSFEELEEPLYGILENFTKIICIDNDSFLPDNGIYWDDLLRRGYDALADQVRAKWIDNQLSTINPDDIFSIIYTSGSTGCPKGVELTHRNMLVQIQNIKPMFRFDNKKDTCLTILPVAHVLERMAVYFYTLSGVTVYFGDNPKNLSHILREVRPTIMIVVPRILERLYESMTTASDRAKGIKRFLIKQAIKIAKIKDPNRRFEPLHWVFNRLVYKQMREAVGGNFRMIISGSSALNKSILRFLLNIGLPVFEGYGMTECSPVVSANCKQAIRPGSIGKPLAHLDVRIGECNEIQIRGESVFKGYHNRPDLNAKNFTPDGFYHSGDQGYFDKDGFLYFTGRIKELLKTSTGKYVSPNPIELEITRHPLVEQALVIANDRKFASAIIWLNPVGARRMLKPQNEDYDVENALKSPLILNSINRHIEHINKKLNHWEQIRKWTLVGDELTIESGLLTPTLKIRRTVAEQRYAEQIEKMYE</sequence>
<evidence type="ECO:0000313" key="4">
    <source>
        <dbReference type="EMBL" id="SUQ19904.1"/>
    </source>
</evidence>
<dbReference type="InterPro" id="IPR000873">
    <property type="entry name" value="AMP-dep_synth/lig_dom"/>
</dbReference>
<evidence type="ECO:0000256" key="2">
    <source>
        <dbReference type="ARBA" id="ARBA00022840"/>
    </source>
</evidence>
<dbReference type="GO" id="GO:0005524">
    <property type="term" value="F:ATP binding"/>
    <property type="evidence" value="ECO:0007669"/>
    <property type="project" value="UniProtKB-KW"/>
</dbReference>
<dbReference type="AlphaFoldDB" id="A0A380RWX0"/>
<dbReference type="GO" id="GO:0016020">
    <property type="term" value="C:membrane"/>
    <property type="evidence" value="ECO:0007669"/>
    <property type="project" value="TreeGrafter"/>
</dbReference>
<feature type="domain" description="AMP-dependent synthetase/ligase" evidence="3">
    <location>
        <begin position="43"/>
        <end position="430"/>
    </location>
</feature>
<dbReference type="GO" id="GO:0004467">
    <property type="term" value="F:long-chain fatty acid-CoA ligase activity"/>
    <property type="evidence" value="ECO:0007669"/>
    <property type="project" value="TreeGrafter"/>
</dbReference>
<organism evidence="4 5">
    <name type="scientific">Fibrobacter succinogenes</name>
    <name type="common">Bacteroides succinogenes</name>
    <dbReference type="NCBI Taxonomy" id="833"/>
    <lineage>
        <taxon>Bacteria</taxon>
        <taxon>Pseudomonadati</taxon>
        <taxon>Fibrobacterota</taxon>
        <taxon>Fibrobacteria</taxon>
        <taxon>Fibrobacterales</taxon>
        <taxon>Fibrobacteraceae</taxon>
        <taxon>Fibrobacter</taxon>
    </lineage>
</organism>
<dbReference type="SUPFAM" id="SSF56801">
    <property type="entry name" value="Acetyl-CoA synthetase-like"/>
    <property type="match status" value="1"/>
</dbReference>
<accession>A0A380RWX0</accession>
<dbReference type="PROSITE" id="PS00455">
    <property type="entry name" value="AMP_BINDING"/>
    <property type="match status" value="1"/>
</dbReference>
<dbReference type="InterPro" id="IPR020845">
    <property type="entry name" value="AMP-binding_CS"/>
</dbReference>
<dbReference type="PANTHER" id="PTHR43272:SF33">
    <property type="entry name" value="AMP-BINDING DOMAIN-CONTAINING PROTEIN-RELATED"/>
    <property type="match status" value="1"/>
</dbReference>
<keyword evidence="1" id="KW-0547">Nucleotide-binding</keyword>
<proteinExistence type="predicted"/>
<gene>
    <name evidence="4" type="ORF">SAMN05661053_1148</name>
</gene>
<evidence type="ECO:0000256" key="1">
    <source>
        <dbReference type="ARBA" id="ARBA00022741"/>
    </source>
</evidence>